<dbReference type="SUPFAM" id="SSF51391">
    <property type="entry name" value="Thiamin phosphate synthase"/>
    <property type="match status" value="1"/>
</dbReference>
<dbReference type="Pfam" id="PF02581">
    <property type="entry name" value="TMP-TENI"/>
    <property type="match status" value="1"/>
</dbReference>
<comment type="caution">
    <text evidence="2">The sequence shown here is derived from an EMBL/GenBank/DDBJ whole genome shotgun (WGS) entry which is preliminary data.</text>
</comment>
<protein>
    <submittedName>
        <fullName evidence="2">Thiamine phosphate synthase</fullName>
    </submittedName>
</protein>
<dbReference type="InterPro" id="IPR013785">
    <property type="entry name" value="Aldolase_TIM"/>
</dbReference>
<evidence type="ECO:0000259" key="1">
    <source>
        <dbReference type="Pfam" id="PF02581"/>
    </source>
</evidence>
<evidence type="ECO:0000313" key="2">
    <source>
        <dbReference type="EMBL" id="MBT2186375.1"/>
    </source>
</evidence>
<dbReference type="InterPro" id="IPR036206">
    <property type="entry name" value="ThiamineP_synth_sf"/>
</dbReference>
<evidence type="ECO:0000313" key="3">
    <source>
        <dbReference type="Proteomes" id="UP001138757"/>
    </source>
</evidence>
<gene>
    <name evidence="2" type="ORF">KK488_05380</name>
</gene>
<dbReference type="GO" id="GO:0009228">
    <property type="term" value="P:thiamine biosynthetic process"/>
    <property type="evidence" value="ECO:0007669"/>
    <property type="project" value="UniProtKB-KW"/>
</dbReference>
<dbReference type="InterPro" id="IPR022998">
    <property type="entry name" value="ThiamineP_synth_TenI"/>
</dbReference>
<dbReference type="AlphaFoldDB" id="A0A9X1IQ94"/>
<accession>A0A9X1IQ94</accession>
<dbReference type="CDD" id="cd00564">
    <property type="entry name" value="TMP_TenI"/>
    <property type="match status" value="1"/>
</dbReference>
<dbReference type="Proteomes" id="UP001138757">
    <property type="component" value="Unassembled WGS sequence"/>
</dbReference>
<organism evidence="2 3">
    <name type="scientific">Sphingobium nicotianae</name>
    <dbReference type="NCBI Taxonomy" id="2782607"/>
    <lineage>
        <taxon>Bacteria</taxon>
        <taxon>Pseudomonadati</taxon>
        <taxon>Pseudomonadota</taxon>
        <taxon>Alphaproteobacteria</taxon>
        <taxon>Sphingomonadales</taxon>
        <taxon>Sphingomonadaceae</taxon>
        <taxon>Sphingobium</taxon>
    </lineage>
</organism>
<feature type="domain" description="Thiamine phosphate synthase/TenI" evidence="1">
    <location>
        <begin position="18"/>
        <end position="182"/>
    </location>
</feature>
<reference evidence="2" key="1">
    <citation type="submission" date="2021-05" db="EMBL/GenBank/DDBJ databases">
        <title>Genome of Sphingobium sp. strain.</title>
        <authorList>
            <person name="Fan R."/>
        </authorList>
    </citation>
    <scope>NUCLEOTIDE SEQUENCE</scope>
    <source>
        <strain evidence="2">H33</strain>
    </source>
</reference>
<dbReference type="Gene3D" id="3.20.20.70">
    <property type="entry name" value="Aldolase class I"/>
    <property type="match status" value="1"/>
</dbReference>
<proteinExistence type="predicted"/>
<name>A0A9X1IQ94_9SPHN</name>
<dbReference type="RefSeq" id="WP_214622122.1">
    <property type="nucleotide sequence ID" value="NZ_JAHGAW010000003.1"/>
</dbReference>
<dbReference type="EMBL" id="JAHGAW010000003">
    <property type="protein sequence ID" value="MBT2186375.1"/>
    <property type="molecule type" value="Genomic_DNA"/>
</dbReference>
<sequence>MHQGQGKLRRRVPTVWLMTDARIPDADLLHAARRLPRGAAIVVRHYRRDVAGRRALFDGLRAVVGRRCRLLLAGSPEQARAWGADGHHGPIPARRAGPWLHSASVHDHHELLAAFRAGADAILISPLFATRSHPGGRPLGPVRFAALARRSSVPVIALGGVCPRHAGLVRRLGATGFAAIDGLVTR</sequence>
<keyword evidence="3" id="KW-1185">Reference proteome</keyword>